<keyword evidence="11" id="KW-0333">Golgi apparatus</keyword>
<keyword evidence="5 11" id="KW-0812">Transmembrane</keyword>
<comment type="similarity">
    <text evidence="2 11">Belongs to the glycosyltransferase 10 family.</text>
</comment>
<dbReference type="InterPro" id="IPR038577">
    <property type="entry name" value="GT10-like_C_sf"/>
</dbReference>
<evidence type="ECO:0000259" key="12">
    <source>
        <dbReference type="Pfam" id="PF00852"/>
    </source>
</evidence>
<evidence type="ECO:0000256" key="3">
    <source>
        <dbReference type="ARBA" id="ARBA00022676"/>
    </source>
</evidence>
<keyword evidence="4 11" id="KW-0808">Transferase</keyword>
<dbReference type="PANTHER" id="PTHR11929:SF145">
    <property type="entry name" value="ALPHA-(1,3)-FUCOSYLTRANSFERASE FUT-1"/>
    <property type="match status" value="1"/>
</dbReference>
<evidence type="ECO:0000256" key="9">
    <source>
        <dbReference type="ARBA" id="ARBA00023180"/>
    </source>
</evidence>
<dbReference type="AlphaFoldDB" id="A0ABD2PNV3"/>
<accession>A0ABD2PNV3</accession>
<evidence type="ECO:0000313" key="14">
    <source>
        <dbReference type="Proteomes" id="UP001626550"/>
    </source>
</evidence>
<dbReference type="GO" id="GO:0032580">
    <property type="term" value="C:Golgi cisterna membrane"/>
    <property type="evidence" value="ECO:0007669"/>
    <property type="project" value="UniProtKB-SubCell"/>
</dbReference>
<comment type="subcellular location">
    <subcellularLocation>
        <location evidence="10">Endomembrane system</location>
        <topology evidence="10">Single-pass type II membrane protein</topology>
    </subcellularLocation>
    <subcellularLocation>
        <location evidence="11">Golgi apparatus</location>
        <location evidence="11">Golgi stack membrane</location>
        <topology evidence="11">Single-pass type II membrane protein</topology>
    </subcellularLocation>
</comment>
<evidence type="ECO:0000256" key="7">
    <source>
        <dbReference type="ARBA" id="ARBA00022989"/>
    </source>
</evidence>
<dbReference type="EMBL" id="JBJKFK010004399">
    <property type="protein sequence ID" value="KAL3309019.1"/>
    <property type="molecule type" value="Genomic_DNA"/>
</dbReference>
<dbReference type="InterPro" id="IPR001503">
    <property type="entry name" value="Glyco_trans_10"/>
</dbReference>
<dbReference type="PANTHER" id="PTHR11929">
    <property type="entry name" value="ALPHA- 1,3 -FUCOSYLTRANSFERASE"/>
    <property type="match status" value="1"/>
</dbReference>
<feature type="domain" description="Fucosyltransferase C-terminal" evidence="12">
    <location>
        <begin position="21"/>
        <end position="166"/>
    </location>
</feature>
<sequence>MAISKLESSAIRSHLPNGFMKKQNVAYAFMTNVREVYSNRTEYLKEFSKHFPLHIYGRNQERVCPPNVSDCRHALGMKYKFYMAFENSKCSQYITEKFFETALNNNIIPVVLGASKQDFEAFAPPNSYIHVDDFPTPKDLANYLNKISTDKIALSRYFAWKQFGQIIAPSPHFFPACVAIKDAIVRDYFPISRTNAKSTDEECR</sequence>
<protein>
    <recommendedName>
        <fullName evidence="11">Fucosyltransferase</fullName>
        <ecNumber evidence="11">2.4.1.-</ecNumber>
    </recommendedName>
</protein>
<evidence type="ECO:0000256" key="1">
    <source>
        <dbReference type="ARBA" id="ARBA00004922"/>
    </source>
</evidence>
<dbReference type="FunFam" id="3.40.50.11660:FF:000002">
    <property type="entry name" value="Alpha-(1,3)-fucosyltransferase"/>
    <property type="match status" value="1"/>
</dbReference>
<proteinExistence type="inferred from homology"/>
<comment type="caution">
    <text evidence="13">The sequence shown here is derived from an EMBL/GenBank/DDBJ whole genome shotgun (WGS) entry which is preliminary data.</text>
</comment>
<reference evidence="13 14" key="1">
    <citation type="submission" date="2024-11" db="EMBL/GenBank/DDBJ databases">
        <title>Adaptive evolution of stress response genes in parasites aligns with host niche diversity.</title>
        <authorList>
            <person name="Hahn C."/>
            <person name="Resl P."/>
        </authorList>
    </citation>
    <scope>NUCLEOTIDE SEQUENCE [LARGE SCALE GENOMIC DNA]</scope>
    <source>
        <strain evidence="13">EGGRZ-B1_66</strain>
        <tissue evidence="13">Body</tissue>
    </source>
</reference>
<evidence type="ECO:0000313" key="13">
    <source>
        <dbReference type="EMBL" id="KAL3309019.1"/>
    </source>
</evidence>
<comment type="pathway">
    <text evidence="1">Protein modification; protein glycosylation.</text>
</comment>
<dbReference type="Proteomes" id="UP001626550">
    <property type="component" value="Unassembled WGS sequence"/>
</dbReference>
<keyword evidence="7" id="KW-1133">Transmembrane helix</keyword>
<evidence type="ECO:0000256" key="11">
    <source>
        <dbReference type="RuleBase" id="RU003832"/>
    </source>
</evidence>
<evidence type="ECO:0000256" key="10">
    <source>
        <dbReference type="ARBA" id="ARBA00060399"/>
    </source>
</evidence>
<evidence type="ECO:0000256" key="6">
    <source>
        <dbReference type="ARBA" id="ARBA00022968"/>
    </source>
</evidence>
<dbReference type="InterPro" id="IPR055270">
    <property type="entry name" value="Glyco_tran_10_C"/>
</dbReference>
<dbReference type="GO" id="GO:0008417">
    <property type="term" value="F:fucosyltransferase activity"/>
    <property type="evidence" value="ECO:0007669"/>
    <property type="project" value="UniProtKB-ARBA"/>
</dbReference>
<keyword evidence="14" id="KW-1185">Reference proteome</keyword>
<dbReference type="Pfam" id="PF00852">
    <property type="entry name" value="Glyco_transf_10"/>
    <property type="match status" value="1"/>
</dbReference>
<evidence type="ECO:0000256" key="4">
    <source>
        <dbReference type="ARBA" id="ARBA00022679"/>
    </source>
</evidence>
<dbReference type="Gene3D" id="3.40.50.11660">
    <property type="entry name" value="Glycosyl transferase family 10, C-terminal domain"/>
    <property type="match status" value="1"/>
</dbReference>
<keyword evidence="3 11" id="KW-0328">Glycosyltransferase</keyword>
<keyword evidence="9" id="KW-0325">Glycoprotein</keyword>
<evidence type="ECO:0000256" key="2">
    <source>
        <dbReference type="ARBA" id="ARBA00008919"/>
    </source>
</evidence>
<gene>
    <name evidence="13" type="primary">FUT9_2</name>
    <name evidence="13" type="ORF">Ciccas_012439</name>
</gene>
<organism evidence="13 14">
    <name type="scientific">Cichlidogyrus casuarinus</name>
    <dbReference type="NCBI Taxonomy" id="1844966"/>
    <lineage>
        <taxon>Eukaryota</taxon>
        <taxon>Metazoa</taxon>
        <taxon>Spiralia</taxon>
        <taxon>Lophotrochozoa</taxon>
        <taxon>Platyhelminthes</taxon>
        <taxon>Monogenea</taxon>
        <taxon>Monopisthocotylea</taxon>
        <taxon>Dactylogyridea</taxon>
        <taxon>Ancyrocephalidae</taxon>
        <taxon>Cichlidogyrus</taxon>
    </lineage>
</organism>
<dbReference type="SUPFAM" id="SSF53756">
    <property type="entry name" value="UDP-Glycosyltransferase/glycogen phosphorylase"/>
    <property type="match status" value="1"/>
</dbReference>
<name>A0ABD2PNV3_9PLAT</name>
<evidence type="ECO:0000256" key="8">
    <source>
        <dbReference type="ARBA" id="ARBA00023136"/>
    </source>
</evidence>
<evidence type="ECO:0000256" key="5">
    <source>
        <dbReference type="ARBA" id="ARBA00022692"/>
    </source>
</evidence>
<keyword evidence="6" id="KW-0735">Signal-anchor</keyword>
<keyword evidence="8" id="KW-0472">Membrane</keyword>
<dbReference type="EC" id="2.4.1.-" evidence="11"/>